<feature type="domain" description="Tail sheath protein C-terminal" evidence="3">
    <location>
        <begin position="263"/>
        <end position="366"/>
    </location>
</feature>
<protein>
    <submittedName>
        <fullName evidence="4">Phage tail sheath family protein</fullName>
    </submittedName>
</protein>
<dbReference type="Pfam" id="PF04984">
    <property type="entry name" value="Phage_sheath_1"/>
    <property type="match status" value="1"/>
</dbReference>
<dbReference type="InterPro" id="IPR020287">
    <property type="entry name" value="Tail_sheath_C"/>
</dbReference>
<organism evidence="4 5">
    <name type="scientific">Candidatus Accumulibacter contiguus</name>
    <dbReference type="NCBI Taxonomy" id="2954381"/>
    <lineage>
        <taxon>Bacteria</taxon>
        <taxon>Pseudomonadati</taxon>
        <taxon>Pseudomonadota</taxon>
        <taxon>Betaproteobacteria</taxon>
        <taxon>Candidatus Accumulibacter</taxon>
    </lineage>
</organism>
<evidence type="ECO:0000313" key="4">
    <source>
        <dbReference type="EMBL" id="NMQ04624.1"/>
    </source>
</evidence>
<dbReference type="InterPro" id="IPR035089">
    <property type="entry name" value="Phage_sheath_subtilisin"/>
</dbReference>
<evidence type="ECO:0000259" key="2">
    <source>
        <dbReference type="Pfam" id="PF04984"/>
    </source>
</evidence>
<reference evidence="4" key="1">
    <citation type="submission" date="2019-03" db="EMBL/GenBank/DDBJ databases">
        <title>Metabolic reconstructions from genomes of highly enriched 'Candidatus Accumulibacter' and 'Candidatus Competibacter' bioreactor populations.</title>
        <authorList>
            <person name="Annavajhala M.K."/>
            <person name="Welles L."/>
            <person name="Abbas B."/>
            <person name="Sorokin D."/>
            <person name="Park H."/>
            <person name="Van Loosdrecht M."/>
            <person name="Chandran K."/>
        </authorList>
    </citation>
    <scope>NUCLEOTIDE SEQUENCE</scope>
    <source>
        <strain evidence="4">SBR_L</strain>
    </source>
</reference>
<evidence type="ECO:0000256" key="1">
    <source>
        <dbReference type="ARBA" id="ARBA00008005"/>
    </source>
</evidence>
<name>A0ABX1T4R2_9PROT</name>
<comment type="similarity">
    <text evidence="1">Belongs to the myoviridae tail sheath protein family.</text>
</comment>
<dbReference type="PANTHER" id="PTHR35861:SF1">
    <property type="entry name" value="PHAGE TAIL SHEATH PROTEIN"/>
    <property type="match status" value="1"/>
</dbReference>
<accession>A0ABX1T4R2</accession>
<keyword evidence="5" id="KW-1185">Reference proteome</keyword>
<dbReference type="Pfam" id="PF17482">
    <property type="entry name" value="Phage_sheath_1C"/>
    <property type="match status" value="1"/>
</dbReference>
<sequence length="379" mass="40846">MAATCQTPGVYREDVFLQPATGLPTGIAGFVGLAAVTGAAVPAPILLHRMEELVGALPCPPDGYLGAAITGFFANGGRRCYVALADPAAADRLAALKKALAKLGALIDVDLVAMPDAVLLPDPSAINEVQHAMLSHCAEHGDRLAILDTAPNSSVDSVLDQRRGITQGLTEPLNGALYFPWLQTALNQWVPPCGHVAGIFARTDARVGVFKAPANEEVRDALNLEVAIDNSLQDRLNPEGVNCLRAFPGRGIRVWGARTLNRDAAWRHINVRRLFLTVGRWVDRNMTWAAFEPNDPRLWVRIQRELHPYLTGLWRAGALQGQTPAEGFYVKCDADTNPPETREVGQVVTEIGLAATAPAEFIVVRIIHRAGATDSVERS</sequence>
<dbReference type="Proteomes" id="UP000886469">
    <property type="component" value="Unassembled WGS sequence"/>
</dbReference>
<dbReference type="PANTHER" id="PTHR35861">
    <property type="match status" value="1"/>
</dbReference>
<feature type="domain" description="Tail sheath protein subtilisin-like" evidence="2">
    <location>
        <begin position="108"/>
        <end position="260"/>
    </location>
</feature>
<comment type="caution">
    <text evidence="4">The sequence shown here is derived from an EMBL/GenBank/DDBJ whole genome shotgun (WGS) entry which is preliminary data.</text>
</comment>
<dbReference type="EMBL" id="SPMX01000010">
    <property type="protein sequence ID" value="NMQ04624.1"/>
    <property type="molecule type" value="Genomic_DNA"/>
</dbReference>
<gene>
    <name evidence="4" type="ORF">E4Q08_04785</name>
</gene>
<dbReference type="InterPro" id="IPR052042">
    <property type="entry name" value="Tail_sheath_structural"/>
</dbReference>
<dbReference type="Gene3D" id="3.40.50.11780">
    <property type="match status" value="1"/>
</dbReference>
<dbReference type="RefSeq" id="WP_169069550.1">
    <property type="nucleotide sequence ID" value="NZ_JAZKUC010000001.1"/>
</dbReference>
<proteinExistence type="inferred from homology"/>
<evidence type="ECO:0000259" key="3">
    <source>
        <dbReference type="Pfam" id="PF17482"/>
    </source>
</evidence>
<evidence type="ECO:0000313" key="5">
    <source>
        <dbReference type="Proteomes" id="UP000886469"/>
    </source>
</evidence>